<name>A0A7J2U6B2_9CREN</name>
<reference evidence="5" key="1">
    <citation type="journal article" date="2020" name="mSystems">
        <title>Genome- and Community-Level Interaction Insights into Carbon Utilization and Element Cycling Functions of Hydrothermarchaeota in Hydrothermal Sediment.</title>
        <authorList>
            <person name="Zhou Z."/>
            <person name="Liu Y."/>
            <person name="Xu W."/>
            <person name="Pan J."/>
            <person name="Luo Z.H."/>
            <person name="Li M."/>
        </authorList>
    </citation>
    <scope>NUCLEOTIDE SEQUENCE [LARGE SCALE GENOMIC DNA]</scope>
    <source>
        <strain evidence="5">SpSt-125</strain>
    </source>
</reference>
<dbReference type="GO" id="GO:0046872">
    <property type="term" value="F:metal ion binding"/>
    <property type="evidence" value="ECO:0007669"/>
    <property type="project" value="InterPro"/>
</dbReference>
<dbReference type="FunFam" id="3.40.50.1970:FF:000003">
    <property type="entry name" value="Alcohol dehydrogenase, iron-containing"/>
    <property type="match status" value="1"/>
</dbReference>
<protein>
    <submittedName>
        <fullName evidence="5">Iron-containing alcohol dehydrogenase</fullName>
    </submittedName>
</protein>
<evidence type="ECO:0000256" key="1">
    <source>
        <dbReference type="ARBA" id="ARBA00007358"/>
    </source>
</evidence>
<dbReference type="AlphaFoldDB" id="A0A7J2U6B2"/>
<dbReference type="EMBL" id="DSEU01000066">
    <property type="protein sequence ID" value="HEM67742.1"/>
    <property type="molecule type" value="Genomic_DNA"/>
</dbReference>
<accession>A0A7J2U6B2</accession>
<evidence type="ECO:0000313" key="5">
    <source>
        <dbReference type="EMBL" id="HEM67742.1"/>
    </source>
</evidence>
<comment type="similarity">
    <text evidence="1">Belongs to the iron-containing alcohol dehydrogenase family.</text>
</comment>
<sequence>MMKLKSFRIRASKTVLYFGIGVLRNVEEFLRRFKRVYVVTSRGAARVSGALSDVELLLRSGGIAYEVFDKVTPNPLASTVNTLAEKVWRFGAEAVIAIGGGSVIDSAKIASVIARCGGSVEDYVKGSREPCGSLPTIAINLTHGTGSEVNRYAVVTLENPKTKYGIASDYMYPAISVDDPQYLRTLPKSQTMYTAFDAFYHALEASCGVDSSPYVITLAEEAVKNIVNWLPTALRDPGDVEARNWLLYASMLAGIAIDNSRAHIIHAVENVLSGMNTELPHGAGLAMLGPAAVKHLYRAVPETLHRILRHLDQGLEPSPSHAERAAEAVKRFHIDMGFRENLRIYGFTEQEADKVVDTVFNYLSYSLKLSPIEPSRDVLRDVYLSALSL</sequence>
<feature type="domain" description="Alcohol dehydrogenase iron-type/glycerol dehydrogenase GldA" evidence="3">
    <location>
        <begin position="16"/>
        <end position="180"/>
    </location>
</feature>
<dbReference type="Pfam" id="PF25137">
    <property type="entry name" value="ADH_Fe_C"/>
    <property type="match status" value="1"/>
</dbReference>
<dbReference type="InterPro" id="IPR039697">
    <property type="entry name" value="Alcohol_dehydrogenase_Fe"/>
</dbReference>
<proteinExistence type="inferred from homology"/>
<dbReference type="Pfam" id="PF00465">
    <property type="entry name" value="Fe-ADH"/>
    <property type="match status" value="1"/>
</dbReference>
<dbReference type="Gene3D" id="1.20.1090.10">
    <property type="entry name" value="Dehydroquinate synthase-like - alpha domain"/>
    <property type="match status" value="1"/>
</dbReference>
<dbReference type="SUPFAM" id="SSF56796">
    <property type="entry name" value="Dehydroquinate synthase-like"/>
    <property type="match status" value="1"/>
</dbReference>
<evidence type="ECO:0000259" key="3">
    <source>
        <dbReference type="Pfam" id="PF00465"/>
    </source>
</evidence>
<dbReference type="PANTHER" id="PTHR11496:SF102">
    <property type="entry name" value="ALCOHOL DEHYDROGENASE 4"/>
    <property type="match status" value="1"/>
</dbReference>
<dbReference type="PANTHER" id="PTHR11496">
    <property type="entry name" value="ALCOHOL DEHYDROGENASE"/>
    <property type="match status" value="1"/>
</dbReference>
<evidence type="ECO:0000259" key="4">
    <source>
        <dbReference type="Pfam" id="PF25137"/>
    </source>
</evidence>
<evidence type="ECO:0000256" key="2">
    <source>
        <dbReference type="ARBA" id="ARBA00023002"/>
    </source>
</evidence>
<keyword evidence="2" id="KW-0560">Oxidoreductase</keyword>
<feature type="domain" description="Fe-containing alcohol dehydrogenase-like C-terminal" evidence="4">
    <location>
        <begin position="191"/>
        <end position="384"/>
    </location>
</feature>
<organism evidence="5">
    <name type="scientific">Ignisphaera aggregans</name>
    <dbReference type="NCBI Taxonomy" id="334771"/>
    <lineage>
        <taxon>Archaea</taxon>
        <taxon>Thermoproteota</taxon>
        <taxon>Thermoprotei</taxon>
        <taxon>Desulfurococcales</taxon>
        <taxon>Desulfurococcaceae</taxon>
        <taxon>Ignisphaera</taxon>
    </lineage>
</organism>
<comment type="caution">
    <text evidence="5">The sequence shown here is derived from an EMBL/GenBank/DDBJ whole genome shotgun (WGS) entry which is preliminary data.</text>
</comment>
<dbReference type="Gene3D" id="3.40.50.1970">
    <property type="match status" value="1"/>
</dbReference>
<gene>
    <name evidence="5" type="ORF">ENO26_09320</name>
</gene>
<dbReference type="InterPro" id="IPR056798">
    <property type="entry name" value="ADH_Fe_C"/>
</dbReference>
<dbReference type="InterPro" id="IPR001670">
    <property type="entry name" value="ADH_Fe/GldA"/>
</dbReference>
<dbReference type="GO" id="GO:0004022">
    <property type="term" value="F:alcohol dehydrogenase (NAD+) activity"/>
    <property type="evidence" value="ECO:0007669"/>
    <property type="project" value="TreeGrafter"/>
</dbReference>